<dbReference type="CTD" id="6753775"/>
<reference evidence="4 5" key="1">
    <citation type="journal article" date="2008" name="Nature">
        <title>The Trichoplax genome and the nature of placozoans.</title>
        <authorList>
            <person name="Srivastava M."/>
            <person name="Begovic E."/>
            <person name="Chapman J."/>
            <person name="Putnam N.H."/>
            <person name="Hellsten U."/>
            <person name="Kawashima T."/>
            <person name="Kuo A."/>
            <person name="Mitros T."/>
            <person name="Salamov A."/>
            <person name="Carpenter M.L."/>
            <person name="Signorovitch A.Y."/>
            <person name="Moreno M.A."/>
            <person name="Kamm K."/>
            <person name="Grimwood J."/>
            <person name="Schmutz J."/>
            <person name="Shapiro H."/>
            <person name="Grigoriev I.V."/>
            <person name="Buss L.W."/>
            <person name="Schierwater B."/>
            <person name="Dellaporta S.L."/>
            <person name="Rokhsar D.S."/>
        </authorList>
    </citation>
    <scope>NUCLEOTIDE SEQUENCE [LARGE SCALE GENOMIC DNA]</scope>
    <source>
        <strain evidence="4 5">Grell-BS-1999</strain>
    </source>
</reference>
<keyword evidence="3" id="KW-0067">ATP-binding</keyword>
<dbReference type="InParanoid" id="B3RWD4"/>
<evidence type="ECO:0000313" key="4">
    <source>
        <dbReference type="EMBL" id="EDV25117.1"/>
    </source>
</evidence>
<proteinExistence type="inferred from homology"/>
<dbReference type="FunCoup" id="B3RWD4">
    <property type="interactions" value="1757"/>
</dbReference>
<sequence length="415" mass="47523">IQKYHQLVQDGSLTLDSHQMQIIKELNHVYDGLLHYQPERPGLFSKMFGFGGNRVKRPKGIYMYGSVGSGKTMLMDLFYNNIPIEKKQRVHFNAFMLDVHARIHQFKTNIPFQAGREKPHKYDPIPPVASDIAEDTWLLCFDEFQVTDIADAMILKRLFTTLFDYGVVIIATSNRIPDDLYKNGLQRSNFLPFIPILKSNCHIVPLDSGIDYRRSVLPSGGQVYFVSSESDAENELNKIFAQLAAKEGQETGKRVLRHLGRDLEIPIACGRIADFTFEQLCAQPVSAADYLEICRHFDVLLIRNIPILNLALRTEARRFIVLIDTLYDNKVRVVCSAEKIAEDLFSTKSSKKVTDAKRMLMDDLGISEFDKDANASIFTAEEEIFAFERVISRLIEMQSEQYWEACIAERNFESK</sequence>
<dbReference type="NCBIfam" id="NF040713">
    <property type="entry name" value="ZapE"/>
    <property type="match status" value="1"/>
</dbReference>
<organism evidence="4 5">
    <name type="scientific">Trichoplax adhaerens</name>
    <name type="common">Trichoplax reptans</name>
    <dbReference type="NCBI Taxonomy" id="10228"/>
    <lineage>
        <taxon>Eukaryota</taxon>
        <taxon>Metazoa</taxon>
        <taxon>Placozoa</taxon>
        <taxon>Uniplacotomia</taxon>
        <taxon>Trichoplacea</taxon>
        <taxon>Trichoplacidae</taxon>
        <taxon>Trichoplax</taxon>
    </lineage>
</organism>
<dbReference type="GO" id="GO:0005737">
    <property type="term" value="C:cytoplasm"/>
    <property type="evidence" value="ECO:0000318"/>
    <property type="project" value="GO_Central"/>
</dbReference>
<dbReference type="OrthoDB" id="548867at2759"/>
<gene>
    <name evidence="4" type="ORF">TRIADDRAFT_25679</name>
</gene>
<evidence type="ECO:0008006" key="6">
    <source>
        <dbReference type="Google" id="ProtNLM"/>
    </source>
</evidence>
<dbReference type="GO" id="GO:0016887">
    <property type="term" value="F:ATP hydrolysis activity"/>
    <property type="evidence" value="ECO:0000318"/>
    <property type="project" value="GO_Central"/>
</dbReference>
<comment type="similarity">
    <text evidence="1">Belongs to the AFG1 ATPase family.</text>
</comment>
<dbReference type="Proteomes" id="UP000009022">
    <property type="component" value="Unassembled WGS sequence"/>
</dbReference>
<keyword evidence="5" id="KW-1185">Reference proteome</keyword>
<evidence type="ECO:0000256" key="2">
    <source>
        <dbReference type="ARBA" id="ARBA00022741"/>
    </source>
</evidence>
<dbReference type="EMBL" id="DS985245">
    <property type="protein sequence ID" value="EDV25117.1"/>
    <property type="molecule type" value="Genomic_DNA"/>
</dbReference>
<dbReference type="GO" id="GO:0005739">
    <property type="term" value="C:mitochondrion"/>
    <property type="evidence" value="ECO:0000318"/>
    <property type="project" value="GO_Central"/>
</dbReference>
<keyword evidence="2" id="KW-0547">Nucleotide-binding</keyword>
<dbReference type="PhylomeDB" id="B3RWD4"/>
<evidence type="ECO:0000256" key="1">
    <source>
        <dbReference type="ARBA" id="ARBA00010322"/>
    </source>
</evidence>
<protein>
    <recommendedName>
        <fullName evidence="6">AAA+ ATPase domain-containing protein</fullName>
    </recommendedName>
</protein>
<dbReference type="RefSeq" id="XP_002113007.1">
    <property type="nucleotide sequence ID" value="XM_002112971.1"/>
</dbReference>
<accession>B3RWD4</accession>
<dbReference type="OMA" id="ARRFINM"/>
<dbReference type="PANTHER" id="PTHR12169">
    <property type="entry name" value="ATPASE N2B"/>
    <property type="match status" value="1"/>
</dbReference>
<dbReference type="KEGG" id="tad:TRIADDRAFT_25679"/>
<evidence type="ECO:0000313" key="5">
    <source>
        <dbReference type="Proteomes" id="UP000009022"/>
    </source>
</evidence>
<dbReference type="Gene3D" id="3.40.50.300">
    <property type="entry name" value="P-loop containing nucleotide triphosphate hydrolases"/>
    <property type="match status" value="1"/>
</dbReference>
<dbReference type="GeneID" id="6753775"/>
<dbReference type="SUPFAM" id="SSF52540">
    <property type="entry name" value="P-loop containing nucleoside triphosphate hydrolases"/>
    <property type="match status" value="1"/>
</dbReference>
<name>B3RWD4_TRIAD</name>
<dbReference type="GO" id="GO:0005524">
    <property type="term" value="F:ATP binding"/>
    <property type="evidence" value="ECO:0007669"/>
    <property type="project" value="UniProtKB-KW"/>
</dbReference>
<dbReference type="Pfam" id="PF03969">
    <property type="entry name" value="AFG1_ATPase"/>
    <property type="match status" value="1"/>
</dbReference>
<dbReference type="PANTHER" id="PTHR12169:SF6">
    <property type="entry name" value="AFG1-LIKE ATPASE"/>
    <property type="match status" value="1"/>
</dbReference>
<feature type="non-terminal residue" evidence="4">
    <location>
        <position position="1"/>
    </location>
</feature>
<dbReference type="InterPro" id="IPR027417">
    <property type="entry name" value="P-loop_NTPase"/>
</dbReference>
<dbReference type="InterPro" id="IPR005654">
    <property type="entry name" value="ATPase_AFG1-like"/>
</dbReference>
<dbReference type="FunFam" id="3.40.50.300:FF:003041">
    <property type="entry name" value="Predicted protein"/>
    <property type="match status" value="1"/>
</dbReference>
<dbReference type="AlphaFoldDB" id="B3RWD4"/>
<evidence type="ECO:0000256" key="3">
    <source>
        <dbReference type="ARBA" id="ARBA00022840"/>
    </source>
</evidence>
<dbReference type="eggNOG" id="KOG2383">
    <property type="taxonomic scope" value="Eukaryota"/>
</dbReference>
<dbReference type="STRING" id="10228.B3RWD4"/>
<dbReference type="HOGENOM" id="CLU_008681_3_0_1"/>